<dbReference type="Pfam" id="PF02882">
    <property type="entry name" value="THF_DHG_CYH_C"/>
    <property type="match status" value="1"/>
</dbReference>
<dbReference type="GO" id="GO:0035999">
    <property type="term" value="P:tetrahydrofolate interconversion"/>
    <property type="evidence" value="ECO:0007669"/>
    <property type="project" value="TreeGrafter"/>
</dbReference>
<evidence type="ECO:0000313" key="11">
    <source>
        <dbReference type="EMBL" id="CAI8049060.1"/>
    </source>
</evidence>
<name>A0AA35XF18_GEOBA</name>
<dbReference type="Pfam" id="PF00763">
    <property type="entry name" value="THF_DHG_CYH"/>
    <property type="match status" value="1"/>
</dbReference>
<dbReference type="Proteomes" id="UP001174909">
    <property type="component" value="Unassembled WGS sequence"/>
</dbReference>
<comment type="catalytic activity">
    <reaction evidence="8">
        <text>(6R)-5,10-methenyltetrahydrofolate + H2O = (6R)-10-formyltetrahydrofolate + H(+)</text>
        <dbReference type="Rhea" id="RHEA:23700"/>
        <dbReference type="ChEBI" id="CHEBI:15377"/>
        <dbReference type="ChEBI" id="CHEBI:15378"/>
        <dbReference type="ChEBI" id="CHEBI:57455"/>
        <dbReference type="ChEBI" id="CHEBI:195366"/>
        <dbReference type="EC" id="3.5.4.9"/>
    </reaction>
</comment>
<dbReference type="InterPro" id="IPR020630">
    <property type="entry name" value="THF_DH/CycHdrlase_cat_dom"/>
</dbReference>
<dbReference type="PANTHER" id="PTHR48099:SF5">
    <property type="entry name" value="C-1-TETRAHYDROFOLATE SYNTHASE, CYTOPLASMIC"/>
    <property type="match status" value="1"/>
</dbReference>
<comment type="pathway">
    <text evidence="1">One-carbon metabolism; tetrahydrofolate interconversion.</text>
</comment>
<dbReference type="PANTHER" id="PTHR48099">
    <property type="entry name" value="C-1-TETRAHYDROFOLATE SYNTHASE, CYTOPLASMIC-RELATED"/>
    <property type="match status" value="1"/>
</dbReference>
<organism evidence="11 12">
    <name type="scientific">Geodia barretti</name>
    <name type="common">Barrett's horny sponge</name>
    <dbReference type="NCBI Taxonomy" id="519541"/>
    <lineage>
        <taxon>Eukaryota</taxon>
        <taxon>Metazoa</taxon>
        <taxon>Porifera</taxon>
        <taxon>Demospongiae</taxon>
        <taxon>Heteroscleromorpha</taxon>
        <taxon>Tetractinellida</taxon>
        <taxon>Astrophorina</taxon>
        <taxon>Geodiidae</taxon>
        <taxon>Geodia</taxon>
    </lineage>
</organism>
<dbReference type="AlphaFoldDB" id="A0AA35XF18"/>
<evidence type="ECO:0000256" key="8">
    <source>
        <dbReference type="ARBA" id="ARBA00036357"/>
    </source>
</evidence>
<gene>
    <name evidence="11" type="ORF">GBAR_LOCUS27012</name>
</gene>
<keyword evidence="7" id="KW-0511">Multifunctional enzyme</keyword>
<dbReference type="GO" id="GO:0004477">
    <property type="term" value="F:methenyltetrahydrofolate cyclohydrolase activity"/>
    <property type="evidence" value="ECO:0007669"/>
    <property type="project" value="UniProtKB-EC"/>
</dbReference>
<keyword evidence="6" id="KW-0560">Oxidoreductase</keyword>
<dbReference type="Gene3D" id="3.40.50.720">
    <property type="entry name" value="NAD(P)-binding Rossmann-like Domain"/>
    <property type="match status" value="1"/>
</dbReference>
<evidence type="ECO:0000259" key="10">
    <source>
        <dbReference type="Pfam" id="PF02882"/>
    </source>
</evidence>
<reference evidence="11" key="1">
    <citation type="submission" date="2023-03" db="EMBL/GenBank/DDBJ databases">
        <authorList>
            <person name="Steffen K."/>
            <person name="Cardenas P."/>
        </authorList>
    </citation>
    <scope>NUCLEOTIDE SEQUENCE</scope>
</reference>
<dbReference type="CDD" id="cd01080">
    <property type="entry name" value="NAD_bind_m-THF_DH_Cyclohyd"/>
    <property type="match status" value="1"/>
</dbReference>
<dbReference type="FunFam" id="3.40.50.10860:FF:000005">
    <property type="entry name" value="C-1-tetrahydrofolate synthase, cytoplasmic, putative"/>
    <property type="match status" value="1"/>
</dbReference>
<dbReference type="InterPro" id="IPR036291">
    <property type="entry name" value="NAD(P)-bd_dom_sf"/>
</dbReference>
<dbReference type="InterPro" id="IPR020631">
    <property type="entry name" value="THF_DH/CycHdrlase_NAD-bd_dom"/>
</dbReference>
<dbReference type="SUPFAM" id="SSF51735">
    <property type="entry name" value="NAD(P)-binding Rossmann-fold domains"/>
    <property type="match status" value="1"/>
</dbReference>
<accession>A0AA35XF18</accession>
<dbReference type="GO" id="GO:0005829">
    <property type="term" value="C:cytosol"/>
    <property type="evidence" value="ECO:0007669"/>
    <property type="project" value="TreeGrafter"/>
</dbReference>
<evidence type="ECO:0000256" key="2">
    <source>
        <dbReference type="ARBA" id="ARBA00011738"/>
    </source>
</evidence>
<keyword evidence="12" id="KW-1185">Reference proteome</keyword>
<dbReference type="GO" id="GO:0004488">
    <property type="term" value="F:methylenetetrahydrofolate dehydrogenase (NADP+) activity"/>
    <property type="evidence" value="ECO:0007669"/>
    <property type="project" value="InterPro"/>
</dbReference>
<keyword evidence="4" id="KW-0378">Hydrolase</keyword>
<evidence type="ECO:0000256" key="5">
    <source>
        <dbReference type="ARBA" id="ARBA00022857"/>
    </source>
</evidence>
<comment type="caution">
    <text evidence="11">The sequence shown here is derived from an EMBL/GenBank/DDBJ whole genome shotgun (WGS) entry which is preliminary data.</text>
</comment>
<feature type="domain" description="Tetrahydrofolate dehydrogenase/cyclohydrolase NAD(P)-binding" evidence="10">
    <location>
        <begin position="140"/>
        <end position="291"/>
    </location>
</feature>
<evidence type="ECO:0000256" key="7">
    <source>
        <dbReference type="ARBA" id="ARBA00023268"/>
    </source>
</evidence>
<dbReference type="InterPro" id="IPR000672">
    <property type="entry name" value="THF_DH/CycHdrlase"/>
</dbReference>
<keyword evidence="5" id="KW-0521">NADP</keyword>
<dbReference type="PROSITE" id="PS00767">
    <property type="entry name" value="THF_DHG_CYH_2"/>
    <property type="match status" value="1"/>
</dbReference>
<dbReference type="Gene3D" id="3.40.50.10860">
    <property type="entry name" value="Leucine Dehydrogenase, chain A, domain 1"/>
    <property type="match status" value="1"/>
</dbReference>
<dbReference type="EMBL" id="CASHTH010003772">
    <property type="protein sequence ID" value="CAI8049060.1"/>
    <property type="molecule type" value="Genomic_DNA"/>
</dbReference>
<dbReference type="SUPFAM" id="SSF53223">
    <property type="entry name" value="Aminoacid dehydrogenase-like, N-terminal domain"/>
    <property type="match status" value="1"/>
</dbReference>
<evidence type="ECO:0000256" key="4">
    <source>
        <dbReference type="ARBA" id="ARBA00022801"/>
    </source>
</evidence>
<dbReference type="PRINTS" id="PR00085">
    <property type="entry name" value="THFDHDRGNASE"/>
</dbReference>
<comment type="subunit">
    <text evidence="2">Homodimer.</text>
</comment>
<evidence type="ECO:0000256" key="6">
    <source>
        <dbReference type="ARBA" id="ARBA00023002"/>
    </source>
</evidence>
<dbReference type="PROSITE" id="PS00766">
    <property type="entry name" value="THF_DHG_CYH_1"/>
    <property type="match status" value="1"/>
</dbReference>
<dbReference type="InterPro" id="IPR046346">
    <property type="entry name" value="Aminoacid_DH-like_N_sf"/>
</dbReference>
<dbReference type="HAMAP" id="MF_01576">
    <property type="entry name" value="THF_DHG_CYH"/>
    <property type="match status" value="1"/>
</dbReference>
<proteinExistence type="inferred from homology"/>
<dbReference type="NCBIfam" id="NF010783">
    <property type="entry name" value="PRK14186.1"/>
    <property type="match status" value="1"/>
</dbReference>
<evidence type="ECO:0000259" key="9">
    <source>
        <dbReference type="Pfam" id="PF00763"/>
    </source>
</evidence>
<dbReference type="FunFam" id="3.40.50.720:FF:000189">
    <property type="entry name" value="Bifunctional protein FolD"/>
    <property type="match status" value="1"/>
</dbReference>
<evidence type="ECO:0000313" key="12">
    <source>
        <dbReference type="Proteomes" id="UP001174909"/>
    </source>
</evidence>
<evidence type="ECO:0000256" key="1">
    <source>
        <dbReference type="ARBA" id="ARBA00004777"/>
    </source>
</evidence>
<protein>
    <submittedName>
        <fullName evidence="11">Bifunctional protein FolD</fullName>
    </submittedName>
</protein>
<evidence type="ECO:0000256" key="3">
    <source>
        <dbReference type="ARBA" id="ARBA00022563"/>
    </source>
</evidence>
<dbReference type="InterPro" id="IPR020867">
    <property type="entry name" value="THF_DH/CycHdrlase_CS"/>
</dbReference>
<feature type="domain" description="Tetrahydrofolate dehydrogenase/cyclohydrolase catalytic" evidence="9">
    <location>
        <begin position="6"/>
        <end position="121"/>
    </location>
</feature>
<sequence>MAARILNGNEIAADLRAEVAEGVTSLVASGGPQPGLAAVLVGDDAASAVYVRNKGRACSEAGMHSETFHLPADTGQADLMDLIAGLNADNRFHGILVQLPLPDQIDEATIIESIAPAKDVDGLHPISQGRMLQGQPTFLPCTPAGVQQVLLRSGYDPAGKHVVIVGRSNIVGKPLAALLMQRNPGGNATVTVCHTRTRDLPDITRQADILVAAMGVPGAVTADMVREGAVVIDVGINRVDDASRRRGYRLVGDVDYDAVAAKAEAITPVPGGIGPMTIALLLSNTLDAARRTVSV</sequence>
<keyword evidence="3" id="KW-0554">One-carbon metabolism</keyword>